<dbReference type="PROSITE" id="PS50280">
    <property type="entry name" value="SET"/>
    <property type="match status" value="1"/>
</dbReference>
<dbReference type="Pfam" id="PF00856">
    <property type="entry name" value="SET"/>
    <property type="match status" value="1"/>
</dbReference>
<evidence type="ECO:0000259" key="1">
    <source>
        <dbReference type="PROSITE" id="PS50280"/>
    </source>
</evidence>
<sequence>MSNEFFQIKNHPIADYGKGVFARKTLLPGAIILKEQPLCRAGKSDASKVDAYNALDNSDSARFLTLHGTCCCTDPARCNETRITKIWHINAFAHKNGSYVYHQASNFNHACLPNAFWAIEDEATITITVIRKIEEGEEITIPYFDTIGTTEERIKCTRDLWNFTCGCSACKSGIEITNRMCEEWSKADW</sequence>
<feature type="domain" description="SET" evidence="1">
    <location>
        <begin position="4"/>
        <end position="144"/>
    </location>
</feature>
<proteinExistence type="predicted"/>
<dbReference type="InterPro" id="IPR001214">
    <property type="entry name" value="SET_dom"/>
</dbReference>
<keyword evidence="3" id="KW-1185">Reference proteome</keyword>
<gene>
    <name evidence="2" type="ORF">LY89DRAFT_781018</name>
</gene>
<organism evidence="2 3">
    <name type="scientific">Mollisia scopiformis</name>
    <name type="common">Conifer needle endophyte fungus</name>
    <name type="synonym">Phialocephala scopiformis</name>
    <dbReference type="NCBI Taxonomy" id="149040"/>
    <lineage>
        <taxon>Eukaryota</taxon>
        <taxon>Fungi</taxon>
        <taxon>Dikarya</taxon>
        <taxon>Ascomycota</taxon>
        <taxon>Pezizomycotina</taxon>
        <taxon>Leotiomycetes</taxon>
        <taxon>Helotiales</taxon>
        <taxon>Mollisiaceae</taxon>
        <taxon>Mollisia</taxon>
    </lineage>
</organism>
<name>A0A194XCK4_MOLSC</name>
<dbReference type="Gene3D" id="2.170.270.10">
    <property type="entry name" value="SET domain"/>
    <property type="match status" value="1"/>
</dbReference>
<dbReference type="OrthoDB" id="265717at2759"/>
<dbReference type="InterPro" id="IPR053185">
    <property type="entry name" value="SET_domain_protein"/>
</dbReference>
<dbReference type="PANTHER" id="PTHR47332">
    <property type="entry name" value="SET DOMAIN-CONTAINING PROTEIN 5"/>
    <property type="match status" value="1"/>
</dbReference>
<dbReference type="SMART" id="SM00317">
    <property type="entry name" value="SET"/>
    <property type="match status" value="1"/>
</dbReference>
<dbReference type="AlphaFoldDB" id="A0A194XCK4"/>
<dbReference type="InParanoid" id="A0A194XCK4"/>
<accession>A0A194XCK4</accession>
<dbReference type="SUPFAM" id="SSF82199">
    <property type="entry name" value="SET domain"/>
    <property type="match status" value="1"/>
</dbReference>
<dbReference type="GeneID" id="28832167"/>
<protein>
    <submittedName>
        <fullName evidence="2">SET domain-containing protein</fullName>
    </submittedName>
</protein>
<dbReference type="PANTHER" id="PTHR47332:SF4">
    <property type="entry name" value="SET DOMAIN-CONTAINING PROTEIN 5"/>
    <property type="match status" value="1"/>
</dbReference>
<dbReference type="Proteomes" id="UP000070700">
    <property type="component" value="Unassembled WGS sequence"/>
</dbReference>
<evidence type="ECO:0000313" key="2">
    <source>
        <dbReference type="EMBL" id="KUJ17886.1"/>
    </source>
</evidence>
<dbReference type="EMBL" id="KQ947413">
    <property type="protein sequence ID" value="KUJ17886.1"/>
    <property type="molecule type" value="Genomic_DNA"/>
</dbReference>
<evidence type="ECO:0000313" key="3">
    <source>
        <dbReference type="Proteomes" id="UP000070700"/>
    </source>
</evidence>
<dbReference type="InterPro" id="IPR046341">
    <property type="entry name" value="SET_dom_sf"/>
</dbReference>
<dbReference type="RefSeq" id="XP_018072241.1">
    <property type="nucleotide sequence ID" value="XM_018222441.1"/>
</dbReference>
<dbReference type="KEGG" id="psco:LY89DRAFT_781018"/>
<dbReference type="CDD" id="cd20071">
    <property type="entry name" value="SET_SMYD"/>
    <property type="match status" value="1"/>
</dbReference>
<reference evidence="2 3" key="1">
    <citation type="submission" date="2015-10" db="EMBL/GenBank/DDBJ databases">
        <title>Full genome of DAOMC 229536 Phialocephala scopiformis, a fungal endophyte of spruce producing the potent anti-insectan compound rugulosin.</title>
        <authorList>
            <consortium name="DOE Joint Genome Institute"/>
            <person name="Walker A.K."/>
            <person name="Frasz S.L."/>
            <person name="Seifert K.A."/>
            <person name="Miller J.D."/>
            <person name="Mondo S.J."/>
            <person name="Labutti K."/>
            <person name="Lipzen A."/>
            <person name="Dockter R."/>
            <person name="Kennedy M."/>
            <person name="Grigoriev I.V."/>
            <person name="Spatafora J.W."/>
        </authorList>
    </citation>
    <scope>NUCLEOTIDE SEQUENCE [LARGE SCALE GENOMIC DNA]</scope>
    <source>
        <strain evidence="2 3">CBS 120377</strain>
    </source>
</reference>